<evidence type="ECO:0000259" key="1">
    <source>
        <dbReference type="Pfam" id="PF24764"/>
    </source>
</evidence>
<accession>A0A9Q1J2V4</accession>
<evidence type="ECO:0000313" key="3">
    <source>
        <dbReference type="Proteomes" id="UP001152622"/>
    </source>
</evidence>
<evidence type="ECO:0000313" key="2">
    <source>
        <dbReference type="EMBL" id="KAJ8364804.1"/>
    </source>
</evidence>
<proteinExistence type="predicted"/>
<comment type="caution">
    <text evidence="2">The sequence shown here is derived from an EMBL/GenBank/DDBJ whole genome shotgun (WGS) entry which is preliminary data.</text>
</comment>
<protein>
    <recommendedName>
        <fullName evidence="1">Integrase core domain-containing protein</fullName>
    </recommendedName>
</protein>
<name>A0A9Q1J2V4_SYNKA</name>
<dbReference type="OrthoDB" id="2686689at2759"/>
<reference evidence="2" key="1">
    <citation type="journal article" date="2023" name="Science">
        <title>Genome structures resolve the early diversification of teleost fishes.</title>
        <authorList>
            <person name="Parey E."/>
            <person name="Louis A."/>
            <person name="Montfort J."/>
            <person name="Bouchez O."/>
            <person name="Roques C."/>
            <person name="Iampietro C."/>
            <person name="Lluch J."/>
            <person name="Castinel A."/>
            <person name="Donnadieu C."/>
            <person name="Desvignes T."/>
            <person name="Floi Bucao C."/>
            <person name="Jouanno E."/>
            <person name="Wen M."/>
            <person name="Mejri S."/>
            <person name="Dirks R."/>
            <person name="Jansen H."/>
            <person name="Henkel C."/>
            <person name="Chen W.J."/>
            <person name="Zahm M."/>
            <person name="Cabau C."/>
            <person name="Klopp C."/>
            <person name="Thompson A.W."/>
            <person name="Robinson-Rechavi M."/>
            <person name="Braasch I."/>
            <person name="Lecointre G."/>
            <person name="Bobe J."/>
            <person name="Postlethwait J.H."/>
            <person name="Berthelot C."/>
            <person name="Roest Crollius H."/>
            <person name="Guiguen Y."/>
        </authorList>
    </citation>
    <scope>NUCLEOTIDE SEQUENCE</scope>
    <source>
        <strain evidence="2">WJC10195</strain>
    </source>
</reference>
<feature type="domain" description="Integrase core" evidence="1">
    <location>
        <begin position="137"/>
        <end position="313"/>
    </location>
</feature>
<keyword evidence="3" id="KW-1185">Reference proteome</keyword>
<dbReference type="Pfam" id="PF24764">
    <property type="entry name" value="rva_4"/>
    <property type="match status" value="1"/>
</dbReference>
<dbReference type="PANTHER" id="PTHR46791">
    <property type="entry name" value="EXPRESSED PROTEIN"/>
    <property type="match status" value="1"/>
</dbReference>
<dbReference type="AlphaFoldDB" id="A0A9Q1J2V4"/>
<dbReference type="InterPro" id="IPR058913">
    <property type="entry name" value="Integrase_dom_put"/>
</dbReference>
<dbReference type="Proteomes" id="UP001152622">
    <property type="component" value="Chromosome 4"/>
</dbReference>
<gene>
    <name evidence="2" type="ORF">SKAU_G00136350</name>
</gene>
<organism evidence="2 3">
    <name type="scientific">Synaphobranchus kaupii</name>
    <name type="common">Kaup's arrowtooth eel</name>
    <dbReference type="NCBI Taxonomy" id="118154"/>
    <lineage>
        <taxon>Eukaryota</taxon>
        <taxon>Metazoa</taxon>
        <taxon>Chordata</taxon>
        <taxon>Craniata</taxon>
        <taxon>Vertebrata</taxon>
        <taxon>Euteleostomi</taxon>
        <taxon>Actinopterygii</taxon>
        <taxon>Neopterygii</taxon>
        <taxon>Teleostei</taxon>
        <taxon>Anguilliformes</taxon>
        <taxon>Synaphobranchidae</taxon>
        <taxon>Synaphobranchus</taxon>
    </lineage>
</organism>
<dbReference type="EMBL" id="JAINUF010000004">
    <property type="protein sequence ID" value="KAJ8364804.1"/>
    <property type="molecule type" value="Genomic_DNA"/>
</dbReference>
<dbReference type="PANTHER" id="PTHR46791:SF11">
    <property type="entry name" value="INTEGRASE CATALYTIC DOMAIN-CONTAINING PROTEIN"/>
    <property type="match status" value="1"/>
</dbReference>
<sequence length="371" mass="42652">MLLDKDKNFSSLWSLRSREQALDVLGYIRHLLEMQLPIPTIAKLTGIPRRAIFRRLTEYNITVRELCSTVSEEELDRLVTEIKSVMPQAGYRLVRGTLKAKGYRVQWERLKASLHRVDTEGILSRMIQLGCIVRRSYSVPFPKSLVHIDTNHKLIWYNIVIFGGVDGFSRKIMYFGAANNNLASTTLESFEQAVQKVRRDQGVENVDVARLMFTVWGASVGSFIAGKSVHNQRLWRDVWMGVTHTFYDVLHTLEEEGHLDLNDSYHLFCCHYIFLPHLQASLDVFHDGWDDHPLSSEGNITPNQLWEIGQMQHPVTDPDNLEELHIPHIDWEESLLTEEHSSVTVPRLDSPLNEERMGELRATIDPIGPSD</sequence>